<dbReference type="GO" id="GO:0051536">
    <property type="term" value="F:iron-sulfur cluster binding"/>
    <property type="evidence" value="ECO:0007669"/>
    <property type="project" value="UniProtKB-KW"/>
</dbReference>
<keyword evidence="4" id="KW-0411">Iron-sulfur</keyword>
<evidence type="ECO:0000256" key="1">
    <source>
        <dbReference type="ARBA" id="ARBA00022691"/>
    </source>
</evidence>
<protein>
    <submittedName>
        <fullName evidence="6">Sporulation killing factor system radical SAM maturase</fullName>
    </submittedName>
</protein>
<dbReference type="NCBIfam" id="TIGR04403">
    <property type="entry name" value="rSAM_skfB"/>
    <property type="match status" value="1"/>
</dbReference>
<dbReference type="KEGG" id="bgy:BGLY_0263"/>
<keyword evidence="3" id="KW-0408">Iron</keyword>
<dbReference type="Pfam" id="PF04055">
    <property type="entry name" value="Radical_SAM"/>
    <property type="match status" value="1"/>
</dbReference>
<dbReference type="SFLD" id="SFLDG01386">
    <property type="entry name" value="main_SPASM_domain-containing"/>
    <property type="match status" value="1"/>
</dbReference>
<dbReference type="SUPFAM" id="SSF102114">
    <property type="entry name" value="Radical SAM enzymes"/>
    <property type="match status" value="1"/>
</dbReference>
<evidence type="ECO:0000259" key="5">
    <source>
        <dbReference type="PROSITE" id="PS51918"/>
    </source>
</evidence>
<organism evidence="6 7">
    <name type="scientific">Bacillus glycinifermentans</name>
    <dbReference type="NCBI Taxonomy" id="1664069"/>
    <lineage>
        <taxon>Bacteria</taxon>
        <taxon>Bacillati</taxon>
        <taxon>Bacillota</taxon>
        <taxon>Bacilli</taxon>
        <taxon>Bacillales</taxon>
        <taxon>Bacillaceae</taxon>
        <taxon>Bacillus</taxon>
    </lineage>
</organism>
<dbReference type="InterPro" id="IPR013785">
    <property type="entry name" value="Aldolase_TIM"/>
</dbReference>
<dbReference type="CDD" id="cd21109">
    <property type="entry name" value="SPASM"/>
    <property type="match status" value="1"/>
</dbReference>
<dbReference type="GO" id="GO:0003824">
    <property type="term" value="F:catalytic activity"/>
    <property type="evidence" value="ECO:0007669"/>
    <property type="project" value="InterPro"/>
</dbReference>
<dbReference type="AlphaFoldDB" id="A0AAJ4D1E4"/>
<accession>A0AAJ4D1E4</accession>
<dbReference type="InterPro" id="IPR030915">
    <property type="entry name" value="rSAM_SkfB"/>
</dbReference>
<reference evidence="6 7" key="1">
    <citation type="submission" date="2019-01" db="EMBL/GenBank/DDBJ databases">
        <title>Genome sequence of Bacillus glycinifermentans SRCM103574.</title>
        <authorList>
            <person name="Kong H.-J."/>
            <person name="Jeong S.-Y."/>
            <person name="Jeong D.-Y."/>
        </authorList>
    </citation>
    <scope>NUCLEOTIDE SEQUENCE [LARGE SCALE GENOMIC DNA]</scope>
    <source>
        <strain evidence="6 7">SRCM103574</strain>
    </source>
</reference>
<name>A0AAJ4D1E4_9BACI</name>
<dbReference type="InterPro" id="IPR007197">
    <property type="entry name" value="rSAM"/>
</dbReference>
<evidence type="ECO:0000313" key="7">
    <source>
        <dbReference type="Proteomes" id="UP000288675"/>
    </source>
</evidence>
<dbReference type="EMBL" id="CP035232">
    <property type="protein sequence ID" value="QAT63746.1"/>
    <property type="molecule type" value="Genomic_DNA"/>
</dbReference>
<sequence>MSLLGELSEMELSVHLQPHGALLVDRKSMFYYRLSGRGVQLALLLAENNSLQKTARIWEIVTKEEMSADKLKEELSTHPFTAAWTEGLLDKRLMITGSTKSYLPISCTLQFTNSCNLSCSFCYASSGKPYQNELNAFEWIEVMEKLAAHGVADITITGGEAKLIKGFKELITAASSLFTNVNLFSNGLNWRDEEIELLKHLGNVCVQISIDGSADTHDLLRGRKGSFKESMRNVKRMTDSSLPVIVAMTINELNACEVLEVIENSVESGATFFRAGRTLNVGRASDTRDISSETERLVKQQLKKAISDWGDQIIIIDWEEEKNGVTDFCTPGYLAWYIRADGYVTPCQIEESAIGHILEDSMLDIGSPERLMQAKCNAKHCRCIGKIELSEPDLPFSQIRINEVKS</sequence>
<proteinExistence type="predicted"/>
<gene>
    <name evidence="6" type="primary">skfB</name>
    <name evidence="6" type="ORF">EQZ20_01480</name>
</gene>
<evidence type="ECO:0000256" key="3">
    <source>
        <dbReference type="ARBA" id="ARBA00023004"/>
    </source>
</evidence>
<evidence type="ECO:0000256" key="2">
    <source>
        <dbReference type="ARBA" id="ARBA00022723"/>
    </source>
</evidence>
<dbReference type="InterPro" id="IPR058240">
    <property type="entry name" value="rSAM_sf"/>
</dbReference>
<keyword evidence="2" id="KW-0479">Metal-binding</keyword>
<evidence type="ECO:0000313" key="6">
    <source>
        <dbReference type="EMBL" id="QAT63746.1"/>
    </source>
</evidence>
<dbReference type="Gene3D" id="3.20.20.70">
    <property type="entry name" value="Aldolase class I"/>
    <property type="match status" value="1"/>
</dbReference>
<keyword evidence="1" id="KW-0949">S-adenosyl-L-methionine</keyword>
<dbReference type="RefSeq" id="WP_046129073.1">
    <property type="nucleotide sequence ID" value="NZ_CP035232.1"/>
</dbReference>
<dbReference type="SFLD" id="SFLDS00029">
    <property type="entry name" value="Radical_SAM"/>
    <property type="match status" value="1"/>
</dbReference>
<dbReference type="CDD" id="cd01335">
    <property type="entry name" value="Radical_SAM"/>
    <property type="match status" value="1"/>
</dbReference>
<evidence type="ECO:0000256" key="4">
    <source>
        <dbReference type="ARBA" id="ARBA00023014"/>
    </source>
</evidence>
<dbReference type="PANTHER" id="PTHR11228:SF7">
    <property type="entry name" value="PQQA PEPTIDE CYCLASE"/>
    <property type="match status" value="1"/>
</dbReference>
<feature type="domain" description="Radical SAM core" evidence="5">
    <location>
        <begin position="101"/>
        <end position="311"/>
    </location>
</feature>
<dbReference type="GO" id="GO:0046872">
    <property type="term" value="F:metal ion binding"/>
    <property type="evidence" value="ECO:0007669"/>
    <property type="project" value="UniProtKB-KW"/>
</dbReference>
<dbReference type="PANTHER" id="PTHR11228">
    <property type="entry name" value="RADICAL SAM DOMAIN PROTEIN"/>
    <property type="match status" value="1"/>
</dbReference>
<dbReference type="GeneID" id="82851344"/>
<dbReference type="InterPro" id="IPR050377">
    <property type="entry name" value="Radical_SAM_PqqE_MftC-like"/>
</dbReference>
<dbReference type="Proteomes" id="UP000288675">
    <property type="component" value="Chromosome"/>
</dbReference>
<dbReference type="PROSITE" id="PS51918">
    <property type="entry name" value="RADICAL_SAM"/>
    <property type="match status" value="1"/>
</dbReference>
<dbReference type="SFLD" id="SFLDG01067">
    <property type="entry name" value="SPASM/twitch_domain_containing"/>
    <property type="match status" value="1"/>
</dbReference>